<reference evidence="2" key="2">
    <citation type="submission" date="2023-05" db="EMBL/GenBank/DDBJ databases">
        <authorList>
            <consortium name="Lawrence Berkeley National Laboratory"/>
            <person name="Steindorff A."/>
            <person name="Hensen N."/>
            <person name="Bonometti L."/>
            <person name="Westerberg I."/>
            <person name="Brannstrom I.O."/>
            <person name="Guillou S."/>
            <person name="Cros-Aarteil S."/>
            <person name="Calhoun S."/>
            <person name="Haridas S."/>
            <person name="Kuo A."/>
            <person name="Mondo S."/>
            <person name="Pangilinan J."/>
            <person name="Riley R."/>
            <person name="Labutti K."/>
            <person name="Andreopoulos B."/>
            <person name="Lipzen A."/>
            <person name="Chen C."/>
            <person name="Yanf M."/>
            <person name="Daum C."/>
            <person name="Ng V."/>
            <person name="Clum A."/>
            <person name="Ohm R."/>
            <person name="Martin F."/>
            <person name="Silar P."/>
            <person name="Natvig D."/>
            <person name="Lalanne C."/>
            <person name="Gautier V."/>
            <person name="Ament-Velasquez S.L."/>
            <person name="Kruys A."/>
            <person name="Hutchinson M.I."/>
            <person name="Powell A.J."/>
            <person name="Barry K."/>
            <person name="Miller A.N."/>
            <person name="Grigoriev I.V."/>
            <person name="Debuchy R."/>
            <person name="Gladieux P."/>
            <person name="Thoren M.H."/>
            <person name="Johannesson H."/>
        </authorList>
    </citation>
    <scope>NUCLEOTIDE SEQUENCE</scope>
    <source>
        <strain evidence="2">CBS 731.68</strain>
    </source>
</reference>
<proteinExistence type="predicted"/>
<sequence>MRLPSRPPTVSTLFSCSLADQRLTFDSRPPTTLPSPRRPPAGASGSGGRPRPRPGAAPILAVCFAAAADHLAFGRRHALALGRELVGHCPCGQALPPLRRRSRGR</sequence>
<organism evidence="2 3">
    <name type="scientific">Parathielavia appendiculata</name>
    <dbReference type="NCBI Taxonomy" id="2587402"/>
    <lineage>
        <taxon>Eukaryota</taxon>
        <taxon>Fungi</taxon>
        <taxon>Dikarya</taxon>
        <taxon>Ascomycota</taxon>
        <taxon>Pezizomycotina</taxon>
        <taxon>Sordariomycetes</taxon>
        <taxon>Sordariomycetidae</taxon>
        <taxon>Sordariales</taxon>
        <taxon>Chaetomiaceae</taxon>
        <taxon>Parathielavia</taxon>
    </lineage>
</organism>
<dbReference type="RefSeq" id="XP_062652772.1">
    <property type="nucleotide sequence ID" value="XM_062791790.1"/>
</dbReference>
<evidence type="ECO:0000256" key="1">
    <source>
        <dbReference type="SAM" id="MobiDB-lite"/>
    </source>
</evidence>
<dbReference type="AlphaFoldDB" id="A0AAN6UCE5"/>
<evidence type="ECO:0000313" key="3">
    <source>
        <dbReference type="Proteomes" id="UP001302602"/>
    </source>
</evidence>
<dbReference type="GeneID" id="87828559"/>
<feature type="region of interest" description="Disordered" evidence="1">
    <location>
        <begin position="25"/>
        <end position="54"/>
    </location>
</feature>
<dbReference type="Proteomes" id="UP001302602">
    <property type="component" value="Unassembled WGS sequence"/>
</dbReference>
<protein>
    <submittedName>
        <fullName evidence="2">Uncharacterized protein</fullName>
    </submittedName>
</protein>
<evidence type="ECO:0000313" key="2">
    <source>
        <dbReference type="EMBL" id="KAK4129001.1"/>
    </source>
</evidence>
<reference evidence="2" key="1">
    <citation type="journal article" date="2023" name="Mol. Phylogenet. Evol.">
        <title>Genome-scale phylogeny and comparative genomics of the fungal order Sordariales.</title>
        <authorList>
            <person name="Hensen N."/>
            <person name="Bonometti L."/>
            <person name="Westerberg I."/>
            <person name="Brannstrom I.O."/>
            <person name="Guillou S."/>
            <person name="Cros-Aarteil S."/>
            <person name="Calhoun S."/>
            <person name="Haridas S."/>
            <person name="Kuo A."/>
            <person name="Mondo S."/>
            <person name="Pangilinan J."/>
            <person name="Riley R."/>
            <person name="LaButti K."/>
            <person name="Andreopoulos B."/>
            <person name="Lipzen A."/>
            <person name="Chen C."/>
            <person name="Yan M."/>
            <person name="Daum C."/>
            <person name="Ng V."/>
            <person name="Clum A."/>
            <person name="Steindorff A."/>
            <person name="Ohm R.A."/>
            <person name="Martin F."/>
            <person name="Silar P."/>
            <person name="Natvig D.O."/>
            <person name="Lalanne C."/>
            <person name="Gautier V."/>
            <person name="Ament-Velasquez S.L."/>
            <person name="Kruys A."/>
            <person name="Hutchinson M.I."/>
            <person name="Powell A.J."/>
            <person name="Barry K."/>
            <person name="Miller A.N."/>
            <person name="Grigoriev I.V."/>
            <person name="Debuchy R."/>
            <person name="Gladieux P."/>
            <person name="Hiltunen Thoren M."/>
            <person name="Johannesson H."/>
        </authorList>
    </citation>
    <scope>NUCLEOTIDE SEQUENCE</scope>
    <source>
        <strain evidence="2">CBS 731.68</strain>
    </source>
</reference>
<comment type="caution">
    <text evidence="2">The sequence shown here is derived from an EMBL/GenBank/DDBJ whole genome shotgun (WGS) entry which is preliminary data.</text>
</comment>
<name>A0AAN6UCE5_9PEZI</name>
<keyword evidence="3" id="KW-1185">Reference proteome</keyword>
<dbReference type="EMBL" id="MU853223">
    <property type="protein sequence ID" value="KAK4129001.1"/>
    <property type="molecule type" value="Genomic_DNA"/>
</dbReference>
<gene>
    <name evidence="2" type="ORF">N657DRAFT_639540</name>
</gene>
<accession>A0AAN6UCE5</accession>